<protein>
    <submittedName>
        <fullName evidence="3">Retrovirus-related Pol polyprotein from transposon TNT 1-94</fullName>
    </submittedName>
</protein>
<dbReference type="InterPro" id="IPR043502">
    <property type="entry name" value="DNA/RNA_pol_sf"/>
</dbReference>
<feature type="domain" description="Reverse transcriptase Ty1/copia-type" evidence="1">
    <location>
        <begin position="120"/>
        <end position="274"/>
    </location>
</feature>
<comment type="caution">
    <text evidence="3">The sequence shown here is derived from an EMBL/GenBank/DDBJ whole genome shotgun (WGS) entry which is preliminary data.</text>
</comment>
<proteinExistence type="predicted"/>
<dbReference type="EMBL" id="SSTE01018396">
    <property type="protein sequence ID" value="KAA0039658.1"/>
    <property type="molecule type" value="Genomic_DNA"/>
</dbReference>
<dbReference type="AlphaFoldDB" id="A0A5D3B6R7"/>
<evidence type="ECO:0000259" key="1">
    <source>
        <dbReference type="Pfam" id="PF07727"/>
    </source>
</evidence>
<dbReference type="PANTHER" id="PTHR11439:SF463">
    <property type="entry name" value="REVERSE TRANSCRIPTASE TY1_COPIA-TYPE DOMAIN-CONTAINING PROTEIN"/>
    <property type="match status" value="1"/>
</dbReference>
<reference evidence="4 5" key="1">
    <citation type="submission" date="2019-08" db="EMBL/GenBank/DDBJ databases">
        <title>Draft genome sequences of two oriental melons (Cucumis melo L. var makuwa).</title>
        <authorList>
            <person name="Kwon S.-Y."/>
        </authorList>
    </citation>
    <scope>NUCLEOTIDE SEQUENCE [LARGE SCALE GENOMIC DNA]</scope>
    <source>
        <strain evidence="5">cv. Chang Bougi</strain>
        <strain evidence="4">cv. SW 3</strain>
        <tissue evidence="3">Leaf</tissue>
    </source>
</reference>
<evidence type="ECO:0000313" key="4">
    <source>
        <dbReference type="Proteomes" id="UP000321393"/>
    </source>
</evidence>
<dbReference type="Proteomes" id="UP000321947">
    <property type="component" value="Unassembled WGS sequence"/>
</dbReference>
<evidence type="ECO:0000313" key="3">
    <source>
        <dbReference type="EMBL" id="TYJ95542.1"/>
    </source>
</evidence>
<dbReference type="Proteomes" id="UP000321393">
    <property type="component" value="Unassembled WGS sequence"/>
</dbReference>
<dbReference type="PANTHER" id="PTHR11439">
    <property type="entry name" value="GAG-POL-RELATED RETROTRANSPOSON"/>
    <property type="match status" value="1"/>
</dbReference>
<gene>
    <name evidence="3" type="ORF">E5676_scaffold767G00360</name>
    <name evidence="2" type="ORF">E6C27_scaffold744G001470</name>
</gene>
<accession>A0A5D3B6R7</accession>
<evidence type="ECO:0000313" key="5">
    <source>
        <dbReference type="Proteomes" id="UP000321947"/>
    </source>
</evidence>
<evidence type="ECO:0000313" key="2">
    <source>
        <dbReference type="EMBL" id="KAA0039658.1"/>
    </source>
</evidence>
<dbReference type="STRING" id="1194695.A0A5D3B6R7"/>
<dbReference type="Pfam" id="PF07727">
    <property type="entry name" value="RVT_2"/>
    <property type="match status" value="1"/>
</dbReference>
<sequence length="453" mass="52434">MVISKDVQFFADEEWDWTVEVEEKQQKVSLDLDELVDDVPIRGTRLLSEVYERSNIVVLQPAGCEEAKRDMKWIEAINEELSMIEKNNIWELVEKPANRKVIGVKWVFKAKLNLDGFVNKLKVYPLDVKSAFLNGVLKEEIYVEQPNRFIILGQVQKVYLLKKALYGLKQAHVNFVKSFSESTLYMKKSNTAIVIVSLYVDDLLVIGSNDIQIEMFKQEMMMMFKMTDLGLMYYFLGMEIRQKQNEIFLCQKKCVREILRRFNMEKCKSANTSVILKEKLQKNDRKEPANENVYISLVRCLIYLTSTGLDIMYTISVLSIFLHFPSKNHMVAGKRIMRYLKGTMSFGIKFSKVENFELKNSADSDWVGSLDDMRVPLVIVSPLARDVSHGVKKNTTTNLAFFYVQGVTIVTFQTRLCGTCSARSTSQPFNIRNPRTNSRYDVAFLDVLEKMFL</sequence>
<dbReference type="EMBL" id="SSTD01020139">
    <property type="protein sequence ID" value="TYJ95542.1"/>
    <property type="molecule type" value="Genomic_DNA"/>
</dbReference>
<dbReference type="SUPFAM" id="SSF56672">
    <property type="entry name" value="DNA/RNA polymerases"/>
    <property type="match status" value="1"/>
</dbReference>
<organism evidence="3 5">
    <name type="scientific">Cucumis melo var. makuwa</name>
    <name type="common">Oriental melon</name>
    <dbReference type="NCBI Taxonomy" id="1194695"/>
    <lineage>
        <taxon>Eukaryota</taxon>
        <taxon>Viridiplantae</taxon>
        <taxon>Streptophyta</taxon>
        <taxon>Embryophyta</taxon>
        <taxon>Tracheophyta</taxon>
        <taxon>Spermatophyta</taxon>
        <taxon>Magnoliopsida</taxon>
        <taxon>eudicotyledons</taxon>
        <taxon>Gunneridae</taxon>
        <taxon>Pentapetalae</taxon>
        <taxon>rosids</taxon>
        <taxon>fabids</taxon>
        <taxon>Cucurbitales</taxon>
        <taxon>Cucurbitaceae</taxon>
        <taxon>Benincaseae</taxon>
        <taxon>Cucumis</taxon>
    </lineage>
</organism>
<dbReference type="InterPro" id="IPR013103">
    <property type="entry name" value="RVT_2"/>
</dbReference>
<name>A0A5D3B6R7_CUCMM</name>